<reference evidence="4 5" key="1">
    <citation type="submission" date="2016-10" db="EMBL/GenBank/DDBJ databases">
        <authorList>
            <person name="Varghese N."/>
            <person name="Submissions S."/>
        </authorList>
    </citation>
    <scope>NUCLEOTIDE SEQUENCE [LARGE SCALE GENOMIC DNA]</scope>
    <source>
        <strain evidence="4 5">DSM 282</strain>
    </source>
</reference>
<evidence type="ECO:0000256" key="1">
    <source>
        <dbReference type="SAM" id="SignalP"/>
    </source>
</evidence>
<keyword evidence="5" id="KW-1185">Reference proteome</keyword>
<dbReference type="Gene3D" id="1.50.10.10">
    <property type="match status" value="1"/>
</dbReference>
<feature type="domain" description="GH15-like" evidence="2">
    <location>
        <begin position="338"/>
        <end position="802"/>
    </location>
</feature>
<evidence type="ECO:0000313" key="4">
    <source>
        <dbReference type="EMBL" id="SFB61419.1"/>
    </source>
</evidence>
<feature type="chain" id="PRO_5046449925" evidence="1">
    <location>
        <begin position="28"/>
        <end position="823"/>
    </location>
</feature>
<dbReference type="PANTHER" id="PTHR31616:SF0">
    <property type="entry name" value="GLUCAN 1,4-ALPHA-GLUCOSIDASE"/>
    <property type="match status" value="1"/>
</dbReference>
<dbReference type="SUPFAM" id="SSF48208">
    <property type="entry name" value="Six-hairpin glycosidases"/>
    <property type="match status" value="1"/>
</dbReference>
<dbReference type="InterPro" id="IPR008928">
    <property type="entry name" value="6-hairpin_glycosidase_sf"/>
</dbReference>
<keyword evidence="1" id="KW-0732">Signal</keyword>
<name>A0A1I1CFL4_9GAMM</name>
<comment type="caution">
    <text evidence="4">The sequence shown here is derived from an EMBL/GenBank/DDBJ whole genome shotgun (WGS) entry which is preliminary data.</text>
</comment>
<evidence type="ECO:0000259" key="2">
    <source>
        <dbReference type="Pfam" id="PF00723"/>
    </source>
</evidence>
<dbReference type="Gene3D" id="2.70.98.10">
    <property type="match status" value="1"/>
</dbReference>
<dbReference type="CDD" id="cd07430">
    <property type="entry name" value="GH15_N"/>
    <property type="match status" value="1"/>
</dbReference>
<dbReference type="NCBIfam" id="TIGR01535">
    <property type="entry name" value="glucan_glucosid"/>
    <property type="match status" value="1"/>
</dbReference>
<sequence>MQQPVRFRKTLLSAMIGTLVACQSAGADSPKVAPGAPGAAPFWSYSGKTGIGTSYEQYKDGQYSPEAATGEVSKVWFSLAKGVITETMFGLIHEAQLRELQLVVQGPDFVDLEAQDTDSEVHYLSVDGEGRPNSLAYRIVNRDRQGLYEIEKHVFTDPDANALMVRVIFRSKDPRIQAYVHVDPAVGNDGSGDTAFVDNRALYAQQGETTLVVKASQPLEQPTVGFAGVSDGLTDLKDGTLDNLYDSTGSQPGNVAMLARLPQTGTETTLDLVVGFGHDRQQADRAADATLARGYAKVLAHYDGDGEAIGWQDYLASLSGLPAMYAQSTDNGKLLNVSALVLKAQEDKSHAGALIASLSNPWGETVSAAKGTTGYKAVWPRDFYQCAMALLALGDRQTPKVAFEYLKKVQVTEATSLMQGDTSAYIHEQKQDGKAKDNSPGTTGWFLQKTHVDGEIEWVGVQLDQTAMPIMLGYKLWKAGVLDDAQINHWYQSMLKPAAEFLAKGGQVKVGWNDWKVVPPQTQQERWEEQWGYSPSTTAAVIAGLVAASELAGHAGDGEAAKTFLGAAKGYSAKLETSMVTQNGVLGDGRYYLRITQNDNPDDGAPLLDNNSRSGLPENQILDAGFLELVRYGVRPASDPHIVGSLDELDSQELPENLKVKYTFTFPGVAGEFPGWRRYGNDGYGESEVSAINFPATEAPAPNSGLRGRVWPIFTGERGHYELARSKAQLPAGVKALSAEQLAQLKNTYVKALELFANDGLMLPEQVWDGVGNNRRHGYVKGEGTDTATPLAWSHAEYIKLVRSLTDQAVWDHYPVVSEKLSQ</sequence>
<proteinExistence type="predicted"/>
<organism evidence="4 5">
    <name type="scientific">Azotobacter beijerinckii</name>
    <dbReference type="NCBI Taxonomy" id="170623"/>
    <lineage>
        <taxon>Bacteria</taxon>
        <taxon>Pseudomonadati</taxon>
        <taxon>Pseudomonadota</taxon>
        <taxon>Gammaproteobacteria</taxon>
        <taxon>Pseudomonadales</taxon>
        <taxon>Pseudomonadaceae</taxon>
        <taxon>Azotobacter</taxon>
    </lineage>
</organism>
<feature type="signal peptide" evidence="1">
    <location>
        <begin position="1"/>
        <end position="27"/>
    </location>
</feature>
<dbReference type="RefSeq" id="WP_091014146.1">
    <property type="nucleotide sequence ID" value="NZ_FOKJ01000117.1"/>
</dbReference>
<dbReference type="InterPro" id="IPR011613">
    <property type="entry name" value="GH15-like"/>
</dbReference>
<evidence type="ECO:0000259" key="3">
    <source>
        <dbReference type="Pfam" id="PF09137"/>
    </source>
</evidence>
<dbReference type="InterPro" id="IPR014718">
    <property type="entry name" value="GH-type_carb-bd"/>
</dbReference>
<dbReference type="Pfam" id="PF00723">
    <property type="entry name" value="Glyco_hydro_15"/>
    <property type="match status" value="1"/>
</dbReference>
<dbReference type="PROSITE" id="PS51257">
    <property type="entry name" value="PROKAR_LIPOPROTEIN"/>
    <property type="match status" value="1"/>
</dbReference>
<dbReference type="InterPro" id="IPR012341">
    <property type="entry name" value="6hp_glycosidase-like_sf"/>
</dbReference>
<dbReference type="InterPro" id="IPR015220">
    <property type="entry name" value="Glucodextranase_N"/>
</dbReference>
<dbReference type="EMBL" id="FOKJ01000117">
    <property type="protein sequence ID" value="SFB61419.1"/>
    <property type="molecule type" value="Genomic_DNA"/>
</dbReference>
<dbReference type="Pfam" id="PF09137">
    <property type="entry name" value="Glucodextran_N"/>
    <property type="match status" value="1"/>
</dbReference>
<dbReference type="Proteomes" id="UP000198861">
    <property type="component" value="Unassembled WGS sequence"/>
</dbReference>
<evidence type="ECO:0000313" key="5">
    <source>
        <dbReference type="Proteomes" id="UP000198861"/>
    </source>
</evidence>
<accession>A0A1I1CFL4</accession>
<gene>
    <name evidence="4" type="ORF">SAMN04244571_04293</name>
</gene>
<protein>
    <submittedName>
        <fullName evidence="4">Glucoamylase</fullName>
    </submittedName>
</protein>
<dbReference type="PANTHER" id="PTHR31616">
    <property type="entry name" value="TREHALASE"/>
    <property type="match status" value="1"/>
</dbReference>
<dbReference type="SUPFAM" id="SSF74650">
    <property type="entry name" value="Galactose mutarotase-like"/>
    <property type="match status" value="1"/>
</dbReference>
<feature type="domain" description="Glucodextranase N-terminal" evidence="3">
    <location>
        <begin position="33"/>
        <end position="315"/>
    </location>
</feature>
<dbReference type="InterPro" id="IPR006425">
    <property type="entry name" value="Glucoamylase_bac"/>
</dbReference>
<dbReference type="InterPro" id="IPR011013">
    <property type="entry name" value="Gal_mutarotase_sf_dom"/>
</dbReference>